<protein>
    <recommendedName>
        <fullName evidence="4">Lipoprotein</fullName>
    </recommendedName>
</protein>
<name>A0ABR4WE64_9GAMM</name>
<evidence type="ECO:0000313" key="3">
    <source>
        <dbReference type="Proteomes" id="UP000029443"/>
    </source>
</evidence>
<dbReference type="PROSITE" id="PS51257">
    <property type="entry name" value="PROKAR_LIPOPROTEIN"/>
    <property type="match status" value="1"/>
</dbReference>
<feature type="chain" id="PRO_5046185760" description="Lipoprotein" evidence="1">
    <location>
        <begin position="21"/>
        <end position="65"/>
    </location>
</feature>
<gene>
    <name evidence="2" type="ORF">T9A_01025</name>
</gene>
<dbReference type="RefSeq" id="WP_052042506.1">
    <property type="nucleotide sequence ID" value="NZ_ARXU01000003.1"/>
</dbReference>
<accession>A0ABR4WE64</accession>
<evidence type="ECO:0008006" key="4">
    <source>
        <dbReference type="Google" id="ProtNLM"/>
    </source>
</evidence>
<dbReference type="EMBL" id="ARXU01000003">
    <property type="protein sequence ID" value="KGD61816.1"/>
    <property type="molecule type" value="Genomic_DNA"/>
</dbReference>
<proteinExistence type="predicted"/>
<feature type="signal peptide" evidence="1">
    <location>
        <begin position="1"/>
        <end position="20"/>
    </location>
</feature>
<evidence type="ECO:0000313" key="2">
    <source>
        <dbReference type="EMBL" id="KGD61816.1"/>
    </source>
</evidence>
<dbReference type="Proteomes" id="UP000029443">
    <property type="component" value="Unassembled WGS sequence"/>
</dbReference>
<organism evidence="2 3">
    <name type="scientific">Alcanivorax jadensis T9</name>
    <dbReference type="NCBI Taxonomy" id="1177181"/>
    <lineage>
        <taxon>Bacteria</taxon>
        <taxon>Pseudomonadati</taxon>
        <taxon>Pseudomonadota</taxon>
        <taxon>Gammaproteobacteria</taxon>
        <taxon>Oceanospirillales</taxon>
        <taxon>Alcanivoracaceae</taxon>
        <taxon>Alcanivorax</taxon>
    </lineage>
</organism>
<keyword evidence="1" id="KW-0732">Signal</keyword>
<comment type="caution">
    <text evidence="2">The sequence shown here is derived from an EMBL/GenBank/DDBJ whole genome shotgun (WGS) entry which is preliminary data.</text>
</comment>
<keyword evidence="3" id="KW-1185">Reference proteome</keyword>
<evidence type="ECO:0000256" key="1">
    <source>
        <dbReference type="SAM" id="SignalP"/>
    </source>
</evidence>
<sequence>MKKILLLTAAILLSACSEKALYDNIQLNNRLQCDKVPLSEYDDCMSRASKPYEEYERERQEATGS</sequence>
<reference evidence="2 3" key="1">
    <citation type="submission" date="2012-09" db="EMBL/GenBank/DDBJ databases">
        <title>Genome Sequence of alkane-degrading Bacterium Alcanivorax jadensis T9.</title>
        <authorList>
            <person name="Lai Q."/>
            <person name="Shao Z."/>
        </authorList>
    </citation>
    <scope>NUCLEOTIDE SEQUENCE [LARGE SCALE GENOMIC DNA]</scope>
    <source>
        <strain evidence="2 3">T9</strain>
    </source>
</reference>